<dbReference type="InterPro" id="IPR017113">
    <property type="entry name" value="Antirestriction_ArdC"/>
</dbReference>
<dbReference type="EMBL" id="WBWA01000022">
    <property type="protein sequence ID" value="KAB2663300.1"/>
    <property type="molecule type" value="Genomic_DNA"/>
</dbReference>
<dbReference type="Pfam" id="PF08401">
    <property type="entry name" value="ArdcN"/>
    <property type="match status" value="1"/>
</dbReference>
<evidence type="ECO:0000313" key="3">
    <source>
        <dbReference type="EMBL" id="KAB2663300.1"/>
    </source>
</evidence>
<feature type="domain" description="N-terminal" evidence="1">
    <location>
        <begin position="15"/>
        <end position="131"/>
    </location>
</feature>
<dbReference type="Pfam" id="PF18818">
    <property type="entry name" value="MPTase-PolyVal"/>
    <property type="match status" value="1"/>
</dbReference>
<dbReference type="AlphaFoldDB" id="A0A833CJ37"/>
<keyword evidence="4" id="KW-1185">Reference proteome</keyword>
<evidence type="ECO:0000259" key="1">
    <source>
        <dbReference type="Pfam" id="PF08401"/>
    </source>
</evidence>
<dbReference type="RefSeq" id="WP_151678452.1">
    <property type="nucleotide sequence ID" value="NZ_WBWA01000022.1"/>
</dbReference>
<organism evidence="3 4">
    <name type="scientific">Brucella tritici</name>
    <dbReference type="NCBI Taxonomy" id="94626"/>
    <lineage>
        <taxon>Bacteria</taxon>
        <taxon>Pseudomonadati</taxon>
        <taxon>Pseudomonadota</taxon>
        <taxon>Alphaproteobacteria</taxon>
        <taxon>Hyphomicrobiales</taxon>
        <taxon>Brucellaceae</taxon>
        <taxon>Brucella/Ochrobactrum group</taxon>
        <taxon>Brucella</taxon>
    </lineage>
</organism>
<dbReference type="GO" id="GO:0003697">
    <property type="term" value="F:single-stranded DNA binding"/>
    <property type="evidence" value="ECO:0007669"/>
    <property type="project" value="InterPro"/>
</dbReference>
<dbReference type="InterPro" id="IPR013610">
    <property type="entry name" value="ArdC_N"/>
</dbReference>
<feature type="domain" description="Polyvalent protein metallopeptidase" evidence="2">
    <location>
        <begin position="161"/>
        <end position="287"/>
    </location>
</feature>
<evidence type="ECO:0000259" key="2">
    <source>
        <dbReference type="Pfam" id="PF18818"/>
    </source>
</evidence>
<dbReference type="Proteomes" id="UP000430843">
    <property type="component" value="Unassembled WGS sequence"/>
</dbReference>
<dbReference type="InterPro" id="IPR041459">
    <property type="entry name" value="MPTase-PolyVal"/>
</dbReference>
<gene>
    <name evidence="3" type="ORF">F9K91_18910</name>
</gene>
<evidence type="ECO:0000313" key="4">
    <source>
        <dbReference type="Proteomes" id="UP000430843"/>
    </source>
</evidence>
<proteinExistence type="predicted"/>
<accession>A0A833CJ37</accession>
<protein>
    <submittedName>
        <fullName evidence="3">DUF1738 domain-containing protein</fullName>
    </submittedName>
</protein>
<dbReference type="PIRSF" id="PIRSF037112">
    <property type="entry name" value="Antirestriction_ArdC"/>
    <property type="match status" value="1"/>
</dbReference>
<sequence>MRKQSKSSTTQPRADVYERITNRIIEQLEQGTRPWMQPWGACGTPVRPLRHNGVPYRGINTVLLWMEASERGYSSPFWMTYKQAQELGGQVRKGEKSALVVYANAIERTETTESGEEIEKRIPFMKGYSVFCADQIDDLPEQYYAKATAPEGSESKERIPQVDAFFANLGADIREGGNKAYYRIDADFIGMPVFDAFVSAEAHATTLGHECIHWTRHPSRLARDFGRKEWGDEGYSREELCAELGSVFLAADLGLAIDPRDDHAAYIASWLKVLNNDKRAIFQAASHAERAVTYLHSLQPDAGEITAEVDEIEERRAA</sequence>
<name>A0A833CJ37_9HYPH</name>
<comment type="caution">
    <text evidence="3">The sequence shown here is derived from an EMBL/GenBank/DDBJ whole genome shotgun (WGS) entry which is preliminary data.</text>
</comment>
<reference evidence="3 4" key="1">
    <citation type="submission" date="2019-09" db="EMBL/GenBank/DDBJ databases">
        <title>Taxonomic organization of the family Brucellaceae based on a phylogenomic approach.</title>
        <authorList>
            <person name="Leclercq S."/>
            <person name="Cloeckaert A."/>
            <person name="Zygmunt M.S."/>
        </authorList>
    </citation>
    <scope>NUCLEOTIDE SEQUENCE [LARGE SCALE GENOMIC DNA]</scope>
    <source>
        <strain evidence="3 4">LMG 18957</strain>
    </source>
</reference>